<feature type="domain" description="Phosphoribosyltransferase" evidence="2">
    <location>
        <begin position="181"/>
        <end position="227"/>
    </location>
</feature>
<dbReference type="STRING" id="574651.SAMN04487968_101314"/>
<dbReference type="InterPro" id="IPR051910">
    <property type="entry name" value="ComF/GntX_DNA_util-trans"/>
</dbReference>
<dbReference type="PANTHER" id="PTHR47505">
    <property type="entry name" value="DNA UTILIZATION PROTEIN YHGH"/>
    <property type="match status" value="1"/>
</dbReference>
<dbReference type="EMBL" id="FOLB01000001">
    <property type="protein sequence ID" value="SFB75239.1"/>
    <property type="molecule type" value="Genomic_DNA"/>
</dbReference>
<dbReference type="Proteomes" id="UP000198832">
    <property type="component" value="Unassembled WGS sequence"/>
</dbReference>
<dbReference type="Pfam" id="PF00156">
    <property type="entry name" value="Pribosyltran"/>
    <property type="match status" value="1"/>
</dbReference>
<keyword evidence="3" id="KW-0808">Transferase</keyword>
<evidence type="ECO:0000259" key="2">
    <source>
        <dbReference type="Pfam" id="PF00156"/>
    </source>
</evidence>
<reference evidence="3 4" key="1">
    <citation type="submission" date="2016-10" db="EMBL/GenBank/DDBJ databases">
        <authorList>
            <person name="de Groot N.N."/>
        </authorList>
    </citation>
    <scope>NUCLEOTIDE SEQUENCE [LARGE SCALE GENOMIC DNA]</scope>
    <source>
        <strain evidence="3 4">CGMCC 1.7056</strain>
    </source>
</reference>
<accession>A0A1I1DJU1</accession>
<evidence type="ECO:0000313" key="4">
    <source>
        <dbReference type="Proteomes" id="UP000198832"/>
    </source>
</evidence>
<comment type="similarity">
    <text evidence="1">Belongs to the ComF/GntX family.</text>
</comment>
<dbReference type="Gene3D" id="3.40.50.2020">
    <property type="match status" value="1"/>
</dbReference>
<protein>
    <submittedName>
        <fullName evidence="3">Predicted amidophosphoribosyltransferases</fullName>
    </submittedName>
</protein>
<keyword evidence="3" id="KW-0328">Glycosyltransferase</keyword>
<evidence type="ECO:0000313" key="3">
    <source>
        <dbReference type="EMBL" id="SFB75239.1"/>
    </source>
</evidence>
<dbReference type="SUPFAM" id="SSF53271">
    <property type="entry name" value="PRTase-like"/>
    <property type="match status" value="1"/>
</dbReference>
<proteinExistence type="inferred from homology"/>
<sequence>MPTTLRDAWADLVLGATCVGCGVAGRLLCRSCEAELPRGARLAWPSPPPAGLVAPFAAGPYDGTLKELVVGLKERRLLALRRPLGRLLAGSVATALASVDGPVALVPVPSRPSSVRQRALDSTYDVTVAAARTLRACGHDVTAVRLLRTRPGLRDQAGLSATGRAANLAGSMTCPATALARLGRRLPRARVVVCDDVVTTGATAREAQRALESVGLEVVAIAAVAATQRRGPAGRR</sequence>
<dbReference type="InterPro" id="IPR029057">
    <property type="entry name" value="PRTase-like"/>
</dbReference>
<dbReference type="PANTHER" id="PTHR47505:SF1">
    <property type="entry name" value="DNA UTILIZATION PROTEIN YHGH"/>
    <property type="match status" value="1"/>
</dbReference>
<evidence type="ECO:0000256" key="1">
    <source>
        <dbReference type="ARBA" id="ARBA00008007"/>
    </source>
</evidence>
<dbReference type="RefSeq" id="WP_091119384.1">
    <property type="nucleotide sequence ID" value="NZ_FOLB01000001.1"/>
</dbReference>
<dbReference type="OrthoDB" id="5244859at2"/>
<dbReference type="InterPro" id="IPR000836">
    <property type="entry name" value="PRTase_dom"/>
</dbReference>
<keyword evidence="4" id="KW-1185">Reference proteome</keyword>
<organism evidence="3 4">
    <name type="scientific">Nocardioides terrae</name>
    <dbReference type="NCBI Taxonomy" id="574651"/>
    <lineage>
        <taxon>Bacteria</taxon>
        <taxon>Bacillati</taxon>
        <taxon>Actinomycetota</taxon>
        <taxon>Actinomycetes</taxon>
        <taxon>Propionibacteriales</taxon>
        <taxon>Nocardioidaceae</taxon>
        <taxon>Nocardioides</taxon>
    </lineage>
</organism>
<dbReference type="AlphaFoldDB" id="A0A1I1DJU1"/>
<dbReference type="GO" id="GO:0016757">
    <property type="term" value="F:glycosyltransferase activity"/>
    <property type="evidence" value="ECO:0007669"/>
    <property type="project" value="UniProtKB-KW"/>
</dbReference>
<name>A0A1I1DJU1_9ACTN</name>
<gene>
    <name evidence="3" type="ORF">SAMN04487968_101314</name>
</gene>